<evidence type="ECO:0000256" key="7">
    <source>
        <dbReference type="ARBA" id="ARBA00022729"/>
    </source>
</evidence>
<keyword evidence="3" id="KW-0813">Transport</keyword>
<gene>
    <name evidence="18" type="ORF">ACE1CA_05360</name>
</gene>
<evidence type="ECO:0000256" key="14">
    <source>
        <dbReference type="ARBA" id="ARBA00023288"/>
    </source>
</evidence>
<evidence type="ECO:0000256" key="3">
    <source>
        <dbReference type="ARBA" id="ARBA00022448"/>
    </source>
</evidence>
<dbReference type="RefSeq" id="WP_413276388.1">
    <property type="nucleotide sequence ID" value="NZ_JBHFNT010000048.1"/>
</dbReference>
<feature type="domain" description="SLBB" evidence="17">
    <location>
        <begin position="381"/>
        <end position="466"/>
    </location>
</feature>
<dbReference type="InterPro" id="IPR049712">
    <property type="entry name" value="Poly_export"/>
</dbReference>
<name>A0ABV4WGE0_9CYAN</name>
<dbReference type="InterPro" id="IPR019554">
    <property type="entry name" value="Soluble_ligand-bd"/>
</dbReference>
<dbReference type="Gene3D" id="3.30.1950.10">
    <property type="entry name" value="wza like domain"/>
    <property type="match status" value="1"/>
</dbReference>
<evidence type="ECO:0000256" key="5">
    <source>
        <dbReference type="ARBA" id="ARBA00022597"/>
    </source>
</evidence>
<evidence type="ECO:0000256" key="12">
    <source>
        <dbReference type="ARBA" id="ARBA00023139"/>
    </source>
</evidence>
<keyword evidence="4" id="KW-1134">Transmembrane beta strand</keyword>
<dbReference type="InterPro" id="IPR054765">
    <property type="entry name" value="SLBB_dom"/>
</dbReference>
<feature type="domain" description="Soluble ligand binding" evidence="16">
    <location>
        <begin position="531"/>
        <end position="558"/>
    </location>
</feature>
<sequence length="733" mass="78300">MLKKSLSRKNNLQAKHKKTIKLSLISQKSWVIALSMLVLTIPQVSWAQAPGRTLNNCRPGSGRFGPEPAYTLGAGDRIGLDIFNVPEYSREYQVLVNGTVNLALIGSVSLRGLTLEQASNLISSRYARFLRRPIVTVTLVAPRPVQVAIAGEVNRSGSYIIPLSSAGGTGGAGGTGFQFPTLSQAITLAGGITQSASLGQVRLLRPGFGTINLNILGLVTTGELCEDITLRDGDSVFIPTATTINLTAAQDIVRSNIAPVQNVPLNILVAGEVIRPGPVIVQPDQTGALPTISRAIQVAGGVTQAADLSRVQLRRFTRGGREQIIGVNLNQVLQGGDRRQDLILQQGDTVVIPTTATINPTQSFTITNSTLAPLQNQPINIVVVGEVTRPGPYSVQPTQTGSPPTLSRALQAAGGINQTADITKVQLRRITRDGSIQTISIDLQQLLQGGDRRQDIFLQEGDSIVVPTATAPLPIAQSLEIVSSSIAADPSQPLNVAVVGEVLRPGTYLIQPFRPAQGVQGALPSFAGLPTLSQAIQQAGGITPLADIRRIEIRRSTRLGTQQILLSNFWQLLQSGDRSQDLILQQGDTIFVPTAQNVDPSEAPQIASSSLSPATIRVNVVGEVVRGGILQVPANTSLNQALLAAGGFNPVRARTSYVELLRLNPNGTVTKRNITINFSRGINENENPILRDNDVIVVNRSFAAEVTDGLRIWLDPISNFFSIFNLIRIFDSL</sequence>
<evidence type="ECO:0000313" key="19">
    <source>
        <dbReference type="Proteomes" id="UP001576780"/>
    </source>
</evidence>
<protein>
    <submittedName>
        <fullName evidence="18">SLBB domain-containing protein</fullName>
    </submittedName>
</protein>
<evidence type="ECO:0000256" key="1">
    <source>
        <dbReference type="ARBA" id="ARBA00004571"/>
    </source>
</evidence>
<dbReference type="PANTHER" id="PTHR33619:SF3">
    <property type="entry name" value="POLYSACCHARIDE EXPORT PROTEIN GFCE-RELATED"/>
    <property type="match status" value="1"/>
</dbReference>
<dbReference type="Pfam" id="PF10531">
    <property type="entry name" value="SLBB"/>
    <property type="match status" value="3"/>
</dbReference>
<evidence type="ECO:0000259" key="16">
    <source>
        <dbReference type="Pfam" id="PF10531"/>
    </source>
</evidence>
<evidence type="ECO:0000256" key="6">
    <source>
        <dbReference type="ARBA" id="ARBA00022692"/>
    </source>
</evidence>
<keyword evidence="8" id="KW-0625">Polysaccharide transport</keyword>
<evidence type="ECO:0000256" key="4">
    <source>
        <dbReference type="ARBA" id="ARBA00022452"/>
    </source>
</evidence>
<evidence type="ECO:0000256" key="2">
    <source>
        <dbReference type="ARBA" id="ARBA00009450"/>
    </source>
</evidence>
<keyword evidence="5" id="KW-0762">Sugar transport</keyword>
<dbReference type="Gene3D" id="3.10.560.10">
    <property type="entry name" value="Outer membrane lipoprotein wza domain like"/>
    <property type="match status" value="5"/>
</dbReference>
<evidence type="ECO:0000256" key="13">
    <source>
        <dbReference type="ARBA" id="ARBA00023237"/>
    </source>
</evidence>
<reference evidence="18 19" key="1">
    <citation type="submission" date="2024-09" db="EMBL/GenBank/DDBJ databases">
        <title>Floridaenema gen nov. (Aerosakkonemataceae, Aerosakkonematales ord. nov., Cyanobacteria) from benthic tropical and subtropical fresh waters, with the description of four new species.</title>
        <authorList>
            <person name="Moretto J.A."/>
            <person name="Berthold D.E."/>
            <person name="Lefler F.W."/>
            <person name="Huang I.-S."/>
            <person name="Laughinghouse H. IV."/>
        </authorList>
    </citation>
    <scope>NUCLEOTIDE SEQUENCE [LARGE SCALE GENOMIC DNA]</scope>
    <source>
        <strain evidence="18 19">BLCC-F167</strain>
    </source>
</reference>
<feature type="domain" description="Polysaccharide export protein N-terminal" evidence="15">
    <location>
        <begin position="67"/>
        <end position="139"/>
    </location>
</feature>
<keyword evidence="19" id="KW-1185">Reference proteome</keyword>
<dbReference type="Pfam" id="PF02563">
    <property type="entry name" value="Poly_export"/>
    <property type="match status" value="1"/>
</dbReference>
<keyword evidence="9" id="KW-0406">Ion transport</keyword>
<organism evidence="18 19">
    <name type="scientific">Floridaenema evergladense BLCC-F167</name>
    <dbReference type="NCBI Taxonomy" id="3153639"/>
    <lineage>
        <taxon>Bacteria</taxon>
        <taxon>Bacillati</taxon>
        <taxon>Cyanobacteriota</taxon>
        <taxon>Cyanophyceae</taxon>
        <taxon>Oscillatoriophycideae</taxon>
        <taxon>Aerosakkonematales</taxon>
        <taxon>Aerosakkonemataceae</taxon>
        <taxon>Floridanema</taxon>
        <taxon>Floridanema evergladense</taxon>
    </lineage>
</organism>
<dbReference type="InterPro" id="IPR003715">
    <property type="entry name" value="Poly_export_N"/>
</dbReference>
<feature type="domain" description="Soluble ligand binding" evidence="16">
    <location>
        <begin position="618"/>
        <end position="671"/>
    </location>
</feature>
<keyword evidence="12" id="KW-0564">Palmitate</keyword>
<accession>A0ABV4WGE0</accession>
<keyword evidence="14" id="KW-0449">Lipoprotein</keyword>
<evidence type="ECO:0000256" key="9">
    <source>
        <dbReference type="ARBA" id="ARBA00023065"/>
    </source>
</evidence>
<dbReference type="EMBL" id="JBHFNT010000048">
    <property type="protein sequence ID" value="MFB2833942.1"/>
    <property type="molecule type" value="Genomic_DNA"/>
</dbReference>
<comment type="similarity">
    <text evidence="2">Belongs to the BexD/CtrA/VexA family.</text>
</comment>
<dbReference type="Proteomes" id="UP001576780">
    <property type="component" value="Unassembled WGS sequence"/>
</dbReference>
<proteinExistence type="inferred from homology"/>
<evidence type="ECO:0000256" key="8">
    <source>
        <dbReference type="ARBA" id="ARBA00023047"/>
    </source>
</evidence>
<dbReference type="PANTHER" id="PTHR33619">
    <property type="entry name" value="POLYSACCHARIDE EXPORT PROTEIN GFCE-RELATED"/>
    <property type="match status" value="1"/>
</dbReference>
<evidence type="ECO:0000259" key="17">
    <source>
        <dbReference type="Pfam" id="PF22461"/>
    </source>
</evidence>
<evidence type="ECO:0000256" key="11">
    <source>
        <dbReference type="ARBA" id="ARBA00023136"/>
    </source>
</evidence>
<keyword evidence="10" id="KW-0626">Porin</keyword>
<keyword evidence="7" id="KW-0732">Signal</keyword>
<evidence type="ECO:0000256" key="10">
    <source>
        <dbReference type="ARBA" id="ARBA00023114"/>
    </source>
</evidence>
<keyword evidence="13" id="KW-0998">Cell outer membrane</keyword>
<evidence type="ECO:0000259" key="15">
    <source>
        <dbReference type="Pfam" id="PF02563"/>
    </source>
</evidence>
<evidence type="ECO:0000313" key="18">
    <source>
        <dbReference type="EMBL" id="MFB2833942.1"/>
    </source>
</evidence>
<dbReference type="Pfam" id="PF22461">
    <property type="entry name" value="SLBB_2"/>
    <property type="match status" value="1"/>
</dbReference>
<feature type="domain" description="Soluble ligand binding" evidence="16">
    <location>
        <begin position="269"/>
        <end position="323"/>
    </location>
</feature>
<comment type="caution">
    <text evidence="18">The sequence shown here is derived from an EMBL/GenBank/DDBJ whole genome shotgun (WGS) entry which is preliminary data.</text>
</comment>
<comment type="subcellular location">
    <subcellularLocation>
        <location evidence="1">Cell outer membrane</location>
        <topology evidence="1">Multi-pass membrane protein</topology>
    </subcellularLocation>
</comment>
<keyword evidence="11" id="KW-0472">Membrane</keyword>
<keyword evidence="6" id="KW-0812">Transmembrane</keyword>